<comment type="caution">
    <text evidence="6">The sequence shown here is derived from an EMBL/GenBank/DDBJ whole genome shotgun (WGS) entry which is preliminary data.</text>
</comment>
<dbReference type="FunFam" id="3.40.50.300:FF:000285">
    <property type="entry name" value="Sporulation initiation inhibitor Soj"/>
    <property type="match status" value="1"/>
</dbReference>
<evidence type="ECO:0000256" key="3">
    <source>
        <dbReference type="ARBA" id="ARBA00062323"/>
    </source>
</evidence>
<evidence type="ECO:0000313" key="6">
    <source>
        <dbReference type="EMBL" id="RGS37630.1"/>
    </source>
</evidence>
<name>A0A174CKK2_9FIRM</name>
<evidence type="ECO:0000259" key="5">
    <source>
        <dbReference type="Pfam" id="PF13614"/>
    </source>
</evidence>
<dbReference type="SUPFAM" id="SSF52540">
    <property type="entry name" value="P-loop containing nucleoside triphosphate hydrolases"/>
    <property type="match status" value="1"/>
</dbReference>
<comment type="similarity">
    <text evidence="1">Belongs to the ParA family.</text>
</comment>
<reference evidence="6 7" key="1">
    <citation type="submission" date="2018-08" db="EMBL/GenBank/DDBJ databases">
        <title>A genome reference for cultivated species of the human gut microbiota.</title>
        <authorList>
            <person name="Zou Y."/>
            <person name="Xue W."/>
            <person name="Luo G."/>
        </authorList>
    </citation>
    <scope>NUCLEOTIDE SEQUENCE [LARGE SCALE GENOMIC DNA]</scope>
    <source>
        <strain evidence="6 7">AF22-12AC</strain>
    </source>
</reference>
<dbReference type="InterPro" id="IPR027417">
    <property type="entry name" value="P-loop_NTPase"/>
</dbReference>
<dbReference type="PANTHER" id="PTHR13696:SF52">
    <property type="entry name" value="PARA FAMILY PROTEIN CT_582"/>
    <property type="match status" value="1"/>
</dbReference>
<comment type="catalytic activity">
    <reaction evidence="2">
        <text>ATP + H2O = ADP + phosphate + H(+)</text>
        <dbReference type="Rhea" id="RHEA:13065"/>
        <dbReference type="ChEBI" id="CHEBI:15377"/>
        <dbReference type="ChEBI" id="CHEBI:15378"/>
        <dbReference type="ChEBI" id="CHEBI:30616"/>
        <dbReference type="ChEBI" id="CHEBI:43474"/>
        <dbReference type="ChEBI" id="CHEBI:456216"/>
    </reaction>
</comment>
<dbReference type="CDD" id="cd02042">
    <property type="entry name" value="ParAB_family"/>
    <property type="match status" value="1"/>
</dbReference>
<comment type="subunit">
    <text evidence="3">Dimerizes in the presence of ATP but not ADP; ATP-binding is required for double-stranded (ds)DNA-binding. Interacts with DnaA.</text>
</comment>
<evidence type="ECO:0000256" key="2">
    <source>
        <dbReference type="ARBA" id="ARBA00049360"/>
    </source>
</evidence>
<sequence length="252" mass="27882">MSRIIAIANQKGGVGKTTTAINLSSCLAEAGKKVLTIDLDPQGNMTSGLGVDKNELENTVYELMLDECSIKESMADTVVEGMKIIPSNVNLAGAEIELLGINEKEYILKNAVDYIRDDYDFIIIDCPPSLNMLTINAMTTADSVLVPIQCEYYALEGLSQLIHTIDLVQQRLNPDLIIDGVVFTMYDVRTNLSNQVVENVKENLDTKIYETLIPRNIRLAEAPSHGLPINMYDSKSAGTESYRMLAKEVMER</sequence>
<dbReference type="InterPro" id="IPR050678">
    <property type="entry name" value="DNA_Partitioning_ATPase"/>
</dbReference>
<accession>A0A174CKK2</accession>
<dbReference type="RefSeq" id="WP_055230806.1">
    <property type="nucleotide sequence ID" value="NZ_CAUELN010000004.1"/>
</dbReference>
<dbReference type="Proteomes" id="UP000266172">
    <property type="component" value="Unassembled WGS sequence"/>
</dbReference>
<evidence type="ECO:0000256" key="1">
    <source>
        <dbReference type="ARBA" id="ARBA00006976"/>
    </source>
</evidence>
<dbReference type="AlphaFoldDB" id="A0A174CKK2"/>
<proteinExistence type="inferred from homology"/>
<dbReference type="PANTHER" id="PTHR13696">
    <property type="entry name" value="P-LOOP CONTAINING NUCLEOSIDE TRIPHOSPHATE HYDROLASE"/>
    <property type="match status" value="1"/>
</dbReference>
<dbReference type="Gene3D" id="3.40.50.300">
    <property type="entry name" value="P-loop containing nucleotide triphosphate hydrolases"/>
    <property type="match status" value="1"/>
</dbReference>
<feature type="domain" description="AAA" evidence="5">
    <location>
        <begin position="3"/>
        <end position="177"/>
    </location>
</feature>
<protein>
    <recommendedName>
        <fullName evidence="4">Sporulation initiation inhibitor protein Soj</fullName>
    </recommendedName>
</protein>
<evidence type="ECO:0000256" key="4">
    <source>
        <dbReference type="ARBA" id="ARBA00071824"/>
    </source>
</evidence>
<dbReference type="Pfam" id="PF13614">
    <property type="entry name" value="AAA_31"/>
    <property type="match status" value="1"/>
</dbReference>
<organism evidence="6 7">
    <name type="scientific">Roseburia hominis</name>
    <dbReference type="NCBI Taxonomy" id="301301"/>
    <lineage>
        <taxon>Bacteria</taxon>
        <taxon>Bacillati</taxon>
        <taxon>Bacillota</taxon>
        <taxon>Clostridia</taxon>
        <taxon>Lachnospirales</taxon>
        <taxon>Lachnospiraceae</taxon>
        <taxon>Roseburia</taxon>
    </lineage>
</organism>
<dbReference type="EMBL" id="QRVL01000014">
    <property type="protein sequence ID" value="RGS37630.1"/>
    <property type="molecule type" value="Genomic_DNA"/>
</dbReference>
<dbReference type="PIRSF" id="PIRSF009320">
    <property type="entry name" value="Nuc_binding_HP_1000"/>
    <property type="match status" value="1"/>
</dbReference>
<evidence type="ECO:0000313" key="7">
    <source>
        <dbReference type="Proteomes" id="UP000266172"/>
    </source>
</evidence>
<gene>
    <name evidence="6" type="ORF">DWX93_13625</name>
</gene>
<dbReference type="InterPro" id="IPR025669">
    <property type="entry name" value="AAA_dom"/>
</dbReference>